<proteinExistence type="predicted"/>
<sequence length="188" mass="20926">MHSTKRSLATALAGAALLAAGSALACNPDDFSTAGITACMNAQYKQADRVLGEQFWAAQRDLPDQRSDIKAVQRAWQSFRDQYCAARVDSEEGGREAPLARLSCLTQLTSARIGELVYYRTGLPQDGYYRAASVDPQVKELFDERFTSEHLNGERVEYIAQNCKLAQRLHDEAPDDCQKRMAFQVTLD</sequence>
<name>A0ABX8MZD2_9PSED</name>
<dbReference type="EMBL" id="CP077076">
    <property type="protein sequence ID" value="QXH49154.1"/>
    <property type="molecule type" value="Genomic_DNA"/>
</dbReference>
<feature type="domain" description="Lysozyme inhibitor LprI-like N-terminal" evidence="2">
    <location>
        <begin position="32"/>
        <end position="116"/>
    </location>
</feature>
<dbReference type="RefSeq" id="WP_217838778.1">
    <property type="nucleotide sequence ID" value="NZ_CP077076.1"/>
</dbReference>
<accession>A0ABX8MZD2</accession>
<reference evidence="3" key="1">
    <citation type="journal article" date="2021" name="Microorganisms">
        <title>The Ever-Expanding Pseudomonas Genus: Description of 43 New Species and Partition of the Pseudomonas putida Group.</title>
        <authorList>
            <person name="Girard L."/>
            <person name="Lood C."/>
            <person name="Hofte M."/>
            <person name="Vandamme P."/>
            <person name="Rokni-Zadeh H."/>
            <person name="van Noort V."/>
            <person name="Lavigne R."/>
            <person name="De Mot R."/>
        </authorList>
    </citation>
    <scope>NUCLEOTIDE SEQUENCE</scope>
    <source>
        <strain evidence="3">COW40</strain>
    </source>
</reference>
<feature type="signal peptide" evidence="1">
    <location>
        <begin position="1"/>
        <end position="25"/>
    </location>
</feature>
<dbReference type="InterPro" id="IPR009739">
    <property type="entry name" value="LprI-like_N"/>
</dbReference>
<evidence type="ECO:0000259" key="2">
    <source>
        <dbReference type="Pfam" id="PF07007"/>
    </source>
</evidence>
<protein>
    <submittedName>
        <fullName evidence="3">DUF1311 domain-containing protein</fullName>
    </submittedName>
</protein>
<keyword evidence="1" id="KW-0732">Signal</keyword>
<evidence type="ECO:0000313" key="4">
    <source>
        <dbReference type="Proteomes" id="UP001046350"/>
    </source>
</evidence>
<dbReference type="PROSITE" id="PS51257">
    <property type="entry name" value="PROKAR_LIPOPROTEIN"/>
    <property type="match status" value="1"/>
</dbReference>
<organism evidence="3 4">
    <name type="scientific">Pseudomonas fakonensis</name>
    <dbReference type="NCBI Taxonomy" id="2842355"/>
    <lineage>
        <taxon>Bacteria</taxon>
        <taxon>Pseudomonadati</taxon>
        <taxon>Pseudomonadota</taxon>
        <taxon>Gammaproteobacteria</taxon>
        <taxon>Pseudomonadales</taxon>
        <taxon>Pseudomonadaceae</taxon>
        <taxon>Pseudomonas</taxon>
    </lineage>
</organism>
<evidence type="ECO:0000313" key="3">
    <source>
        <dbReference type="EMBL" id="QXH49154.1"/>
    </source>
</evidence>
<dbReference type="Proteomes" id="UP001046350">
    <property type="component" value="Chromosome"/>
</dbReference>
<gene>
    <name evidence="3" type="ORF">KSS94_14435</name>
</gene>
<evidence type="ECO:0000256" key="1">
    <source>
        <dbReference type="SAM" id="SignalP"/>
    </source>
</evidence>
<dbReference type="Pfam" id="PF07007">
    <property type="entry name" value="LprI"/>
    <property type="match status" value="1"/>
</dbReference>
<feature type="chain" id="PRO_5045698690" evidence="1">
    <location>
        <begin position="26"/>
        <end position="188"/>
    </location>
</feature>
<keyword evidence="4" id="KW-1185">Reference proteome</keyword>